<proteinExistence type="predicted"/>
<feature type="compositionally biased region" description="Polar residues" evidence="2">
    <location>
        <begin position="36"/>
        <end position="60"/>
    </location>
</feature>
<feature type="compositionally biased region" description="Basic and acidic residues" evidence="2">
    <location>
        <begin position="25"/>
        <end position="35"/>
    </location>
</feature>
<feature type="signal peptide" evidence="3">
    <location>
        <begin position="1"/>
        <end position="22"/>
    </location>
</feature>
<evidence type="ECO:0008006" key="6">
    <source>
        <dbReference type="Google" id="ProtNLM"/>
    </source>
</evidence>
<dbReference type="Pfam" id="PF12978">
    <property type="entry name" value="DUF3862"/>
    <property type="match status" value="1"/>
</dbReference>
<keyword evidence="1 3" id="KW-0732">Signal</keyword>
<dbReference type="Gene3D" id="3.30.1450.10">
    <property type="match status" value="1"/>
</dbReference>
<evidence type="ECO:0000256" key="1">
    <source>
        <dbReference type="ARBA" id="ARBA00022729"/>
    </source>
</evidence>
<organism evidence="4 5">
    <name type="scientific">Thermoflavimicrobium dichotomicum</name>
    <dbReference type="NCBI Taxonomy" id="46223"/>
    <lineage>
        <taxon>Bacteria</taxon>
        <taxon>Bacillati</taxon>
        <taxon>Bacillota</taxon>
        <taxon>Bacilli</taxon>
        <taxon>Bacillales</taxon>
        <taxon>Thermoactinomycetaceae</taxon>
        <taxon>Thermoflavimicrobium</taxon>
    </lineage>
</organism>
<name>A0A1I3TJD6_9BACL</name>
<dbReference type="RefSeq" id="WP_245739872.1">
    <property type="nucleotide sequence ID" value="NZ_FORR01000018.1"/>
</dbReference>
<dbReference type="STRING" id="46223.SAMN05421852_11833"/>
<reference evidence="4 5" key="1">
    <citation type="submission" date="2016-10" db="EMBL/GenBank/DDBJ databases">
        <authorList>
            <person name="de Groot N.N."/>
        </authorList>
    </citation>
    <scope>NUCLEOTIDE SEQUENCE [LARGE SCALE GENOMIC DNA]</scope>
    <source>
        <strain evidence="4 5">DSM 44778</strain>
    </source>
</reference>
<evidence type="ECO:0000256" key="2">
    <source>
        <dbReference type="SAM" id="MobiDB-lite"/>
    </source>
</evidence>
<dbReference type="EMBL" id="FORR01000018">
    <property type="protein sequence ID" value="SFJ71288.1"/>
    <property type="molecule type" value="Genomic_DNA"/>
</dbReference>
<evidence type="ECO:0000256" key="3">
    <source>
        <dbReference type="SAM" id="SignalP"/>
    </source>
</evidence>
<dbReference type="AlphaFoldDB" id="A0A1I3TJD6"/>
<dbReference type="InterPro" id="IPR024418">
    <property type="entry name" value="DUF3862"/>
</dbReference>
<protein>
    <recommendedName>
        <fullName evidence="6">DUF3862 domain-containing protein</fullName>
    </recommendedName>
</protein>
<gene>
    <name evidence="4" type="ORF">SAMN05421852_11833</name>
</gene>
<dbReference type="InterPro" id="IPR037873">
    <property type="entry name" value="BamE-like"/>
</dbReference>
<sequence length="140" mass="15431">MKKWLAGIGAFIVLLAIIGSMNDDQKTGVAEEKTTEATPESTKQETNTSDINTSESSSQPADPDSEEKKEVTMKKFKKIKNGMSYEEVVRIIGFEGTEMSSSEVAGIKTVMYSWQNEDGSNMNAMFQNNKLTSKAQFGLK</sequence>
<evidence type="ECO:0000313" key="5">
    <source>
        <dbReference type="Proteomes" id="UP000199545"/>
    </source>
</evidence>
<feature type="region of interest" description="Disordered" evidence="2">
    <location>
        <begin position="25"/>
        <end position="71"/>
    </location>
</feature>
<feature type="chain" id="PRO_5038763493" description="DUF3862 domain-containing protein" evidence="3">
    <location>
        <begin position="23"/>
        <end position="140"/>
    </location>
</feature>
<dbReference type="Proteomes" id="UP000199545">
    <property type="component" value="Unassembled WGS sequence"/>
</dbReference>
<evidence type="ECO:0000313" key="4">
    <source>
        <dbReference type="EMBL" id="SFJ71288.1"/>
    </source>
</evidence>
<accession>A0A1I3TJD6</accession>
<keyword evidence="5" id="KW-1185">Reference proteome</keyword>